<keyword evidence="3" id="KW-1185">Reference proteome</keyword>
<dbReference type="Proteomes" id="UP000183567">
    <property type="component" value="Unassembled WGS sequence"/>
</dbReference>
<evidence type="ECO:0000256" key="1">
    <source>
        <dbReference type="SAM" id="Phobius"/>
    </source>
</evidence>
<dbReference type="AlphaFoldDB" id="A0A1J8QBF4"/>
<name>A0A1J8QBF4_9AGAM</name>
<comment type="caution">
    <text evidence="2">The sequence shown here is derived from an EMBL/GenBank/DDBJ whole genome shotgun (WGS) entry which is preliminary data.</text>
</comment>
<proteinExistence type="predicted"/>
<dbReference type="EMBL" id="LVVM01005317">
    <property type="protein sequence ID" value="OJA10937.1"/>
    <property type="molecule type" value="Genomic_DNA"/>
</dbReference>
<sequence length="45" mass="5433">MMVAFFYWETLIPAENAAIPPRTWFYNNFSILVVVGLLPYFWWFA</sequence>
<reference evidence="2 3" key="1">
    <citation type="submission" date="2016-03" db="EMBL/GenBank/DDBJ databases">
        <title>Comparative genomics of the ectomycorrhizal sister species Rhizopogon vinicolor and Rhizopogon vesiculosus (Basidiomycota: Boletales) reveals a divergence of the mating type B locus.</title>
        <authorList>
            <person name="Mujic A.B."/>
            <person name="Kuo A."/>
            <person name="Tritt A."/>
            <person name="Lipzen A."/>
            <person name="Chen C."/>
            <person name="Johnson J."/>
            <person name="Sharma A."/>
            <person name="Barry K."/>
            <person name="Grigoriev I.V."/>
            <person name="Spatafora J.W."/>
        </authorList>
    </citation>
    <scope>NUCLEOTIDE SEQUENCE [LARGE SCALE GENOMIC DNA]</scope>
    <source>
        <strain evidence="2 3">AM-OR11-056</strain>
    </source>
</reference>
<keyword evidence="1" id="KW-0472">Membrane</keyword>
<organism evidence="2 3">
    <name type="scientific">Rhizopogon vesiculosus</name>
    <dbReference type="NCBI Taxonomy" id="180088"/>
    <lineage>
        <taxon>Eukaryota</taxon>
        <taxon>Fungi</taxon>
        <taxon>Dikarya</taxon>
        <taxon>Basidiomycota</taxon>
        <taxon>Agaricomycotina</taxon>
        <taxon>Agaricomycetes</taxon>
        <taxon>Agaricomycetidae</taxon>
        <taxon>Boletales</taxon>
        <taxon>Suillineae</taxon>
        <taxon>Rhizopogonaceae</taxon>
        <taxon>Rhizopogon</taxon>
    </lineage>
</organism>
<feature type="non-terminal residue" evidence="2">
    <location>
        <position position="45"/>
    </location>
</feature>
<protein>
    <submittedName>
        <fullName evidence="2">Uncharacterized protein</fullName>
    </submittedName>
</protein>
<gene>
    <name evidence="2" type="ORF">AZE42_12437</name>
</gene>
<keyword evidence="1" id="KW-0812">Transmembrane</keyword>
<keyword evidence="1" id="KW-1133">Transmembrane helix</keyword>
<evidence type="ECO:0000313" key="2">
    <source>
        <dbReference type="EMBL" id="OJA10937.1"/>
    </source>
</evidence>
<accession>A0A1J8QBF4</accession>
<feature type="transmembrane region" description="Helical" evidence="1">
    <location>
        <begin position="24"/>
        <end position="44"/>
    </location>
</feature>
<dbReference type="OrthoDB" id="2700205at2759"/>
<evidence type="ECO:0000313" key="3">
    <source>
        <dbReference type="Proteomes" id="UP000183567"/>
    </source>
</evidence>